<organism evidence="2 3">
    <name type="scientific">Pseudomonas rubra</name>
    <dbReference type="NCBI Taxonomy" id="2942627"/>
    <lineage>
        <taxon>Bacteria</taxon>
        <taxon>Pseudomonadati</taxon>
        <taxon>Pseudomonadota</taxon>
        <taxon>Gammaproteobacteria</taxon>
        <taxon>Pseudomonadales</taxon>
        <taxon>Pseudomonadaceae</taxon>
        <taxon>Pseudomonas</taxon>
    </lineage>
</organism>
<dbReference type="InterPro" id="IPR011010">
    <property type="entry name" value="DNA_brk_join_enz"/>
</dbReference>
<evidence type="ECO:0008006" key="4">
    <source>
        <dbReference type="Google" id="ProtNLM"/>
    </source>
</evidence>
<dbReference type="Gene3D" id="1.10.443.10">
    <property type="entry name" value="Intergrase catalytic core"/>
    <property type="match status" value="1"/>
</dbReference>
<keyword evidence="3" id="KW-1185">Reference proteome</keyword>
<dbReference type="Proteomes" id="UP001148184">
    <property type="component" value="Unassembled WGS sequence"/>
</dbReference>
<evidence type="ECO:0000256" key="1">
    <source>
        <dbReference type="ARBA" id="ARBA00023172"/>
    </source>
</evidence>
<dbReference type="EMBL" id="JAMDGZ010000048">
    <property type="protein sequence ID" value="MDD1016079.1"/>
    <property type="molecule type" value="Genomic_DNA"/>
</dbReference>
<dbReference type="InterPro" id="IPR013762">
    <property type="entry name" value="Integrase-like_cat_sf"/>
</dbReference>
<evidence type="ECO:0000313" key="3">
    <source>
        <dbReference type="Proteomes" id="UP001148184"/>
    </source>
</evidence>
<gene>
    <name evidence="2" type="ORF">M5G17_20590</name>
</gene>
<sequence>MSNLPNEILAFFDRTTREFHFNHRPSWLRSELLDLVWVVDNNQDLRIVNGEIRGGTRIRWDHDLPNGSMASQKNQTLARQCRAITVWAHDGTIGLGGNSLRSIKHFHLFLHWMTEFFMNRYGDRFSQHGFKIVVVEDLVDFFETYEAGGVTATSQVIPRWEQFLRAQGLNPTEVDKVREFLTTVNAYDKKGRLLDSYLASATRMRSGRPRRLQQFSKYLERFEGQPANVHYTVPVQRTASLARWAVILSRTLNFIPEFEHSELSDVVRVAEAVRPYIDRPNGRTATLPISVGRKLLANCCDWMLNIYPKIYEFVLKVQQKIEFGSNGRRGGLIKAISLAERRIAIDPQLSNIADRWQRTPSGPTYGESQHMALTTSVVLLKLHNAVCYVLLGMLGCGRLNEVISLRAAPMHGVASKTVEFSIQKSGIDNTRRIMAKPMPQIAVDCLISLTKLKSVCSSIRPSADPLSEECAFFSFNARGLGLITKSDVNGLLRELSLTLDLRTSKGELWLLRSHELRRYFAMSFFHSEGNENSLPALTWFMGHSDIEKTWRYVKESLTGKEMSASEAAMARAAIYSNDQTKSVCALRALVLKYFGCKSMTLLGEDEVQDYLEMMAEEGLYSASPIQIQCRGQKVFTVLITMIKD</sequence>
<dbReference type="SUPFAM" id="SSF56349">
    <property type="entry name" value="DNA breaking-rejoining enzymes"/>
    <property type="match status" value="1"/>
</dbReference>
<reference evidence="2 3" key="1">
    <citation type="submission" date="2022-05" db="EMBL/GenBank/DDBJ databases">
        <title>Novel Pseudomonas spp. Isolated from a Rainbow Trout Aquaculture Facility.</title>
        <authorList>
            <person name="Testerman T."/>
            <person name="Graf J."/>
        </authorList>
    </citation>
    <scope>NUCLEOTIDE SEQUENCE [LARGE SCALE GENOMIC DNA]</scope>
    <source>
        <strain evidence="2 3">ID1025</strain>
    </source>
</reference>
<keyword evidence="1" id="KW-0233">DNA recombination</keyword>
<name>A0ABT5PCP5_9PSED</name>
<proteinExistence type="predicted"/>
<protein>
    <recommendedName>
        <fullName evidence="4">Phage integrase family protein</fullName>
    </recommendedName>
</protein>
<dbReference type="RefSeq" id="WP_273894754.1">
    <property type="nucleotide sequence ID" value="NZ_JAMDGP010000038.1"/>
</dbReference>
<comment type="caution">
    <text evidence="2">The sequence shown here is derived from an EMBL/GenBank/DDBJ whole genome shotgun (WGS) entry which is preliminary data.</text>
</comment>
<accession>A0ABT5PCP5</accession>
<evidence type="ECO:0000313" key="2">
    <source>
        <dbReference type="EMBL" id="MDD1016079.1"/>
    </source>
</evidence>